<accession>A0A0P6YIF0</accession>
<feature type="domain" description="OmpR/PhoB-type" evidence="9">
    <location>
        <begin position="129"/>
        <end position="228"/>
    </location>
</feature>
<comment type="caution">
    <text evidence="10">The sequence shown here is derived from an EMBL/GenBank/DDBJ whole genome shotgun (WGS) entry which is preliminary data.</text>
</comment>
<dbReference type="PROSITE" id="PS50110">
    <property type="entry name" value="RESPONSE_REGULATORY"/>
    <property type="match status" value="1"/>
</dbReference>
<feature type="modified residue" description="4-aspartylphosphate" evidence="6">
    <location>
        <position position="54"/>
    </location>
</feature>
<dbReference type="CDD" id="cd17574">
    <property type="entry name" value="REC_OmpR"/>
    <property type="match status" value="1"/>
</dbReference>
<dbReference type="InterPro" id="IPR011006">
    <property type="entry name" value="CheY-like_superfamily"/>
</dbReference>
<dbReference type="InterPro" id="IPR001789">
    <property type="entry name" value="Sig_transdc_resp-reg_receiver"/>
</dbReference>
<dbReference type="GO" id="GO:0006355">
    <property type="term" value="P:regulation of DNA-templated transcription"/>
    <property type="evidence" value="ECO:0007669"/>
    <property type="project" value="InterPro"/>
</dbReference>
<dbReference type="OrthoDB" id="116118at2"/>
<feature type="domain" description="Response regulatory" evidence="8">
    <location>
        <begin position="4"/>
        <end position="119"/>
    </location>
</feature>
<dbReference type="CDD" id="cd00383">
    <property type="entry name" value="trans_reg_C"/>
    <property type="match status" value="1"/>
</dbReference>
<keyword evidence="1 6" id="KW-0597">Phosphoprotein</keyword>
<dbReference type="AlphaFoldDB" id="A0A0P6YIF0"/>
<evidence type="ECO:0000259" key="9">
    <source>
        <dbReference type="PROSITE" id="PS51755"/>
    </source>
</evidence>
<dbReference type="GO" id="GO:0005829">
    <property type="term" value="C:cytosol"/>
    <property type="evidence" value="ECO:0007669"/>
    <property type="project" value="TreeGrafter"/>
</dbReference>
<evidence type="ECO:0000256" key="6">
    <source>
        <dbReference type="PROSITE-ProRule" id="PRU00169"/>
    </source>
</evidence>
<organism evidence="10 11">
    <name type="scientific">Herpetosiphon geysericola</name>
    <dbReference type="NCBI Taxonomy" id="70996"/>
    <lineage>
        <taxon>Bacteria</taxon>
        <taxon>Bacillati</taxon>
        <taxon>Chloroflexota</taxon>
        <taxon>Chloroflexia</taxon>
        <taxon>Herpetosiphonales</taxon>
        <taxon>Herpetosiphonaceae</taxon>
        <taxon>Herpetosiphon</taxon>
    </lineage>
</organism>
<dbReference type="InterPro" id="IPR016032">
    <property type="entry name" value="Sig_transdc_resp-reg_C-effctor"/>
</dbReference>
<dbReference type="InterPro" id="IPR036388">
    <property type="entry name" value="WH-like_DNA-bd_sf"/>
</dbReference>
<protein>
    <recommendedName>
        <fullName evidence="12">Transcriptional regulator</fullName>
    </recommendedName>
</protein>
<evidence type="ECO:0000256" key="4">
    <source>
        <dbReference type="ARBA" id="ARBA00023125"/>
    </source>
</evidence>
<dbReference type="InterPro" id="IPR039420">
    <property type="entry name" value="WalR-like"/>
</dbReference>
<keyword evidence="4 7" id="KW-0238">DNA-binding</keyword>
<dbReference type="Proteomes" id="UP000050277">
    <property type="component" value="Unassembled WGS sequence"/>
</dbReference>
<keyword evidence="11" id="KW-1185">Reference proteome</keyword>
<dbReference type="Pfam" id="PF00072">
    <property type="entry name" value="Response_reg"/>
    <property type="match status" value="1"/>
</dbReference>
<dbReference type="GO" id="GO:0032993">
    <property type="term" value="C:protein-DNA complex"/>
    <property type="evidence" value="ECO:0007669"/>
    <property type="project" value="TreeGrafter"/>
</dbReference>
<dbReference type="SUPFAM" id="SSF46894">
    <property type="entry name" value="C-terminal effector domain of the bipartite response regulators"/>
    <property type="match status" value="1"/>
</dbReference>
<dbReference type="Gene3D" id="6.10.250.690">
    <property type="match status" value="1"/>
</dbReference>
<dbReference type="STRING" id="70996.SE18_00150"/>
<keyword evidence="3" id="KW-0805">Transcription regulation</keyword>
<keyword evidence="5" id="KW-0804">Transcription</keyword>
<evidence type="ECO:0000256" key="7">
    <source>
        <dbReference type="PROSITE-ProRule" id="PRU01091"/>
    </source>
</evidence>
<dbReference type="Gene3D" id="1.10.10.10">
    <property type="entry name" value="Winged helix-like DNA-binding domain superfamily/Winged helix DNA-binding domain"/>
    <property type="match status" value="1"/>
</dbReference>
<dbReference type="InterPro" id="IPR001867">
    <property type="entry name" value="OmpR/PhoB-type_DNA-bd"/>
</dbReference>
<dbReference type="PANTHER" id="PTHR48111:SF1">
    <property type="entry name" value="TWO-COMPONENT RESPONSE REGULATOR ORR33"/>
    <property type="match status" value="1"/>
</dbReference>
<name>A0A0P6YIF0_9CHLR</name>
<dbReference type="SUPFAM" id="SSF52172">
    <property type="entry name" value="CheY-like"/>
    <property type="match status" value="1"/>
</dbReference>
<evidence type="ECO:0000313" key="11">
    <source>
        <dbReference type="Proteomes" id="UP000050277"/>
    </source>
</evidence>
<sequence length="230" mass="25701">MSGRILIVDDDPAILSGVSTLLEQAGYEIAQAASVAQARAQLQAFNPPSLVILDLMLPDGDGFELCRQIRQSSQYLPILMLSARDELHDRVEGLTVGADDYLTKPFAPAELVARVRAILRLAQHQRETLGALECGKLRFDCELQRAWWDEQLLELTPKESGILVQLMRQPSHVWGRLALLQTVWGTNFLGDSRIVDVCVQRLRAKINQLDPSADPIQTVRGFGYRLKCEP</sequence>
<feature type="DNA-binding region" description="OmpR/PhoB-type" evidence="7">
    <location>
        <begin position="129"/>
        <end position="228"/>
    </location>
</feature>
<dbReference type="Gene3D" id="3.40.50.2300">
    <property type="match status" value="1"/>
</dbReference>
<dbReference type="SMART" id="SM00448">
    <property type="entry name" value="REC"/>
    <property type="match status" value="1"/>
</dbReference>
<dbReference type="EMBL" id="LGKP01000002">
    <property type="protein sequence ID" value="KPL92003.1"/>
    <property type="molecule type" value="Genomic_DNA"/>
</dbReference>
<dbReference type="PROSITE" id="PS51755">
    <property type="entry name" value="OMPR_PHOB"/>
    <property type="match status" value="1"/>
</dbReference>
<dbReference type="GO" id="GO:0000156">
    <property type="term" value="F:phosphorelay response regulator activity"/>
    <property type="evidence" value="ECO:0007669"/>
    <property type="project" value="TreeGrafter"/>
</dbReference>
<dbReference type="Pfam" id="PF00486">
    <property type="entry name" value="Trans_reg_C"/>
    <property type="match status" value="1"/>
</dbReference>
<keyword evidence="2" id="KW-0902">Two-component regulatory system</keyword>
<evidence type="ECO:0000313" key="10">
    <source>
        <dbReference type="EMBL" id="KPL92003.1"/>
    </source>
</evidence>
<evidence type="ECO:0000259" key="8">
    <source>
        <dbReference type="PROSITE" id="PS50110"/>
    </source>
</evidence>
<evidence type="ECO:0000256" key="2">
    <source>
        <dbReference type="ARBA" id="ARBA00023012"/>
    </source>
</evidence>
<dbReference type="GO" id="GO:0000976">
    <property type="term" value="F:transcription cis-regulatory region binding"/>
    <property type="evidence" value="ECO:0007669"/>
    <property type="project" value="TreeGrafter"/>
</dbReference>
<dbReference type="PANTHER" id="PTHR48111">
    <property type="entry name" value="REGULATOR OF RPOS"/>
    <property type="match status" value="1"/>
</dbReference>
<dbReference type="SMART" id="SM00862">
    <property type="entry name" value="Trans_reg_C"/>
    <property type="match status" value="1"/>
</dbReference>
<reference evidence="10 11" key="1">
    <citation type="submission" date="2015-07" db="EMBL/GenBank/DDBJ databases">
        <title>Whole genome sequence of Herpetosiphon geysericola DSM 7119.</title>
        <authorList>
            <person name="Hemp J."/>
            <person name="Ward L.M."/>
            <person name="Pace L.A."/>
            <person name="Fischer W.W."/>
        </authorList>
    </citation>
    <scope>NUCLEOTIDE SEQUENCE [LARGE SCALE GENOMIC DNA]</scope>
    <source>
        <strain evidence="10 11">DSM 7119</strain>
    </source>
</reference>
<gene>
    <name evidence="10" type="ORF">SE18_00150</name>
</gene>
<evidence type="ECO:0000256" key="3">
    <source>
        <dbReference type="ARBA" id="ARBA00023015"/>
    </source>
</evidence>
<evidence type="ECO:0008006" key="12">
    <source>
        <dbReference type="Google" id="ProtNLM"/>
    </source>
</evidence>
<evidence type="ECO:0000256" key="1">
    <source>
        <dbReference type="ARBA" id="ARBA00022553"/>
    </source>
</evidence>
<proteinExistence type="predicted"/>
<dbReference type="RefSeq" id="WP_054532388.1">
    <property type="nucleotide sequence ID" value="NZ_LGKP01000002.1"/>
</dbReference>
<evidence type="ECO:0000256" key="5">
    <source>
        <dbReference type="ARBA" id="ARBA00023163"/>
    </source>
</evidence>